<dbReference type="GO" id="GO:0003677">
    <property type="term" value="F:DNA binding"/>
    <property type="evidence" value="ECO:0007669"/>
    <property type="project" value="InterPro"/>
</dbReference>
<evidence type="ECO:0008006" key="2">
    <source>
        <dbReference type="Google" id="ProtNLM"/>
    </source>
</evidence>
<protein>
    <recommendedName>
        <fullName evidence="2">Transposase</fullName>
    </recommendedName>
</protein>
<reference evidence="1" key="1">
    <citation type="submission" date="2018-05" db="EMBL/GenBank/DDBJ databases">
        <authorList>
            <person name="Lanie J.A."/>
            <person name="Ng W.-L."/>
            <person name="Kazmierczak K.M."/>
            <person name="Andrzejewski T.M."/>
            <person name="Davidsen T.M."/>
            <person name="Wayne K.J."/>
            <person name="Tettelin H."/>
            <person name="Glass J.I."/>
            <person name="Rusch D."/>
            <person name="Podicherti R."/>
            <person name="Tsui H.-C.T."/>
            <person name="Winkler M.E."/>
        </authorList>
    </citation>
    <scope>NUCLEOTIDE SEQUENCE</scope>
    <source>
        <strain evidence="1">KNB</strain>
    </source>
</reference>
<dbReference type="GO" id="GO:0006313">
    <property type="term" value="P:DNA transposition"/>
    <property type="evidence" value="ECO:0007669"/>
    <property type="project" value="InterPro"/>
</dbReference>
<sequence>MNVEFSTIEEESSAMKQSRFSDSQMMAIVKQVKNGLAVPDVCREHGIMHGHVLQMASQAWRHGCVVDRQDERA</sequence>
<dbReference type="Pfam" id="PF01527">
    <property type="entry name" value="HTH_Tnp_1"/>
    <property type="match status" value="1"/>
</dbReference>
<dbReference type="InterPro" id="IPR002514">
    <property type="entry name" value="Transposase_8"/>
</dbReference>
<dbReference type="EMBL" id="LS423452">
    <property type="protein sequence ID" value="SPS05371.1"/>
    <property type="molecule type" value="Genomic_DNA"/>
</dbReference>
<proteinExistence type="predicted"/>
<dbReference type="AlphaFoldDB" id="A0A2X0SDA7"/>
<accession>A0A2X0SDA7</accession>
<gene>
    <name evidence="1" type="ORF">NITFAB_0961</name>
</gene>
<name>A0A2X0SDA7_9PROT</name>
<dbReference type="GO" id="GO:0004803">
    <property type="term" value="F:transposase activity"/>
    <property type="evidence" value="ECO:0007669"/>
    <property type="project" value="InterPro"/>
</dbReference>
<evidence type="ECO:0000313" key="1">
    <source>
        <dbReference type="EMBL" id="SPS05371.1"/>
    </source>
</evidence>
<organism evidence="1">
    <name type="scientific">Candidatus Nitrotoga fabula</name>
    <dbReference type="NCBI Taxonomy" id="2182327"/>
    <lineage>
        <taxon>Bacteria</taxon>
        <taxon>Pseudomonadati</taxon>
        <taxon>Pseudomonadota</taxon>
        <taxon>Betaproteobacteria</taxon>
        <taxon>Nitrosomonadales</taxon>
        <taxon>Gallionellaceae</taxon>
        <taxon>Candidatus Nitrotoga</taxon>
    </lineage>
</organism>